<proteinExistence type="predicted"/>
<evidence type="ECO:0000256" key="1">
    <source>
        <dbReference type="SAM" id="MobiDB-lite"/>
    </source>
</evidence>
<gene>
    <name evidence="2" type="ORF">Tci_537794</name>
</gene>
<dbReference type="AlphaFoldDB" id="A0A699IL10"/>
<comment type="caution">
    <text evidence="2">The sequence shown here is derived from an EMBL/GenBank/DDBJ whole genome shotgun (WGS) entry which is preliminary data.</text>
</comment>
<accession>A0A699IL10</accession>
<feature type="compositionally biased region" description="Basic residues" evidence="1">
    <location>
        <begin position="99"/>
        <end position="111"/>
    </location>
</feature>
<evidence type="ECO:0000313" key="2">
    <source>
        <dbReference type="EMBL" id="GEZ65821.1"/>
    </source>
</evidence>
<organism evidence="2">
    <name type="scientific">Tanacetum cinerariifolium</name>
    <name type="common">Dalmatian daisy</name>
    <name type="synonym">Chrysanthemum cinerariifolium</name>
    <dbReference type="NCBI Taxonomy" id="118510"/>
    <lineage>
        <taxon>Eukaryota</taxon>
        <taxon>Viridiplantae</taxon>
        <taxon>Streptophyta</taxon>
        <taxon>Embryophyta</taxon>
        <taxon>Tracheophyta</taxon>
        <taxon>Spermatophyta</taxon>
        <taxon>Magnoliopsida</taxon>
        <taxon>eudicotyledons</taxon>
        <taxon>Gunneridae</taxon>
        <taxon>Pentapetalae</taxon>
        <taxon>asterids</taxon>
        <taxon>campanulids</taxon>
        <taxon>Asterales</taxon>
        <taxon>Asteraceae</taxon>
        <taxon>Asteroideae</taxon>
        <taxon>Anthemideae</taxon>
        <taxon>Anthemidinae</taxon>
        <taxon>Tanacetum</taxon>
    </lineage>
</organism>
<feature type="region of interest" description="Disordered" evidence="1">
    <location>
        <begin position="144"/>
        <end position="184"/>
    </location>
</feature>
<feature type="compositionally biased region" description="Basic and acidic residues" evidence="1">
    <location>
        <begin position="318"/>
        <end position="335"/>
    </location>
</feature>
<name>A0A699IL10_TANCI</name>
<feature type="compositionally biased region" description="Basic residues" evidence="1">
    <location>
        <begin position="470"/>
        <end position="486"/>
    </location>
</feature>
<feature type="non-terminal residue" evidence="2">
    <location>
        <position position="575"/>
    </location>
</feature>
<reference evidence="2" key="1">
    <citation type="journal article" date="2019" name="Sci. Rep.">
        <title>Draft genome of Tanacetum cinerariifolium, the natural source of mosquito coil.</title>
        <authorList>
            <person name="Yamashiro T."/>
            <person name="Shiraishi A."/>
            <person name="Satake H."/>
            <person name="Nakayama K."/>
        </authorList>
    </citation>
    <scope>NUCLEOTIDE SEQUENCE</scope>
</reference>
<feature type="region of interest" description="Disordered" evidence="1">
    <location>
        <begin position="197"/>
        <end position="221"/>
    </location>
</feature>
<feature type="compositionally biased region" description="Polar residues" evidence="1">
    <location>
        <begin position="144"/>
        <end position="177"/>
    </location>
</feature>
<feature type="region of interest" description="Disordered" evidence="1">
    <location>
        <begin position="317"/>
        <end position="343"/>
    </location>
</feature>
<feature type="region of interest" description="Disordered" evidence="1">
    <location>
        <begin position="50"/>
        <end position="131"/>
    </location>
</feature>
<dbReference type="EMBL" id="BKCJ010306367">
    <property type="protein sequence ID" value="GEZ65821.1"/>
    <property type="molecule type" value="Genomic_DNA"/>
</dbReference>
<feature type="compositionally biased region" description="Basic and acidic residues" evidence="1">
    <location>
        <begin position="440"/>
        <end position="449"/>
    </location>
</feature>
<protein>
    <submittedName>
        <fullName evidence="2">Uncharacterized protein</fullName>
    </submittedName>
</protein>
<feature type="region of interest" description="Disordered" evidence="1">
    <location>
        <begin position="427"/>
        <end position="495"/>
    </location>
</feature>
<sequence length="575" mass="64023">MVACMERTDENAEFHQIVHFFTSSTIHYALTQIHAKVDGKTVRSDLHFNDEDGTVSSSFDTMLVPPVVKGEGSGQPSEPQPQSPTALPKQVLATVSKPQKTHTPRRTKRGRDTKIPQSIGPPKKVGDEPVYTREDERVVRAATNAASLETEQKSGNINKTRSTTTLNEPSPHETGSGSRPMRHVTTLGDKNAQTRFETASKQSYDPPLIEVSTSGSGEDSMEYQDDLADFVPPTPHDLPLSGGHTLGSDEGRPNINEFMNIYTQLSNMVLALEQFKAAQDLIIKRLRKKDKILEKKQWARTSGMKLFKIGTSKKKTLDKKNVSKQERDESNKTDELNLSDKGSGETKVFDYTTTAENDVNAAEPVSTAGDAVNAASVIPDVSAVGPSTSTIGDIFEDEMKTIADTLIAIRSTRPRITSVVIHNVKEEPRRATPLPTIQSQDKDKVKMMEPEPTSKNPIKAQIQRDAKIAQSKKRSRADHDKKSVKKQKPEEDDAEKEELRACLDIVSVDDIAINVESLATKYPIVDWKTHTLTENMMYYQIVRANGSSKNYKILTEMCDDFDRQDIIDLYRLVKK</sequence>